<keyword evidence="2 6" id="KW-0808">Transferase</keyword>
<evidence type="ECO:0000256" key="4">
    <source>
        <dbReference type="ARBA" id="ARBA00022777"/>
    </source>
</evidence>
<dbReference type="GO" id="GO:0010906">
    <property type="term" value="P:regulation of glucose metabolic process"/>
    <property type="evidence" value="ECO:0007669"/>
    <property type="project" value="TreeGrafter"/>
</dbReference>
<proteinExistence type="inferred from homology"/>
<dbReference type="GO" id="GO:0005759">
    <property type="term" value="C:mitochondrial matrix"/>
    <property type="evidence" value="ECO:0007669"/>
    <property type="project" value="UniProtKB-SubCell"/>
</dbReference>
<evidence type="ECO:0000313" key="8">
    <source>
        <dbReference type="EMBL" id="QQP36946.1"/>
    </source>
</evidence>
<reference evidence="9" key="1">
    <citation type="submission" date="2021-01" db="EMBL/GenBank/DDBJ databases">
        <title>Caligus Genome Assembly.</title>
        <authorList>
            <person name="Gallardo-Escarate C."/>
        </authorList>
    </citation>
    <scope>NUCLEOTIDE SEQUENCE [LARGE SCALE GENOMIC DNA]</scope>
</reference>
<evidence type="ECO:0000256" key="3">
    <source>
        <dbReference type="ARBA" id="ARBA00022741"/>
    </source>
</evidence>
<dbReference type="OrthoDB" id="3264224at2759"/>
<feature type="non-terminal residue" evidence="8">
    <location>
        <position position="1"/>
    </location>
</feature>
<dbReference type="InterPro" id="IPR039028">
    <property type="entry name" value="BCKD/PDK"/>
</dbReference>
<sequence>RSAQYLQRELPVRLAHLITGIRNLPFIVGCNPMILSIHEQYIRSFHILNDFPPIKTSEDEEKYSQLLRRLLEEHKGVVSQLAEGFKECSKYIKEEEIIQ</sequence>
<evidence type="ECO:0000256" key="2">
    <source>
        <dbReference type="ARBA" id="ARBA00022679"/>
    </source>
</evidence>
<dbReference type="SUPFAM" id="SSF69012">
    <property type="entry name" value="alpha-ketoacid dehydrogenase kinase, N-terminal domain"/>
    <property type="match status" value="1"/>
</dbReference>
<dbReference type="PANTHER" id="PTHR11947:SF20">
    <property type="entry name" value="[3-METHYL-2-OXOBUTANOATE DEHYDROGENASE [LIPOAMIDE]] KINASE, MITOCHONDRIAL"/>
    <property type="match status" value="1"/>
</dbReference>
<evidence type="ECO:0000256" key="6">
    <source>
        <dbReference type="RuleBase" id="RU366032"/>
    </source>
</evidence>
<feature type="domain" description="Branched-chain alpha-ketoacid dehydrogenase kinase/Pyruvate dehydrogenase kinase N-terminal" evidence="7">
    <location>
        <begin position="1"/>
        <end position="97"/>
    </location>
</feature>
<keyword evidence="5 6" id="KW-0067">ATP-binding</keyword>
<protein>
    <recommendedName>
        <fullName evidence="6">Protein-serine/threonine kinase</fullName>
        <ecNumber evidence="6">2.7.11.-</ecNumber>
    </recommendedName>
</protein>
<evidence type="ECO:0000256" key="5">
    <source>
        <dbReference type="ARBA" id="ARBA00022840"/>
    </source>
</evidence>
<evidence type="ECO:0000313" key="9">
    <source>
        <dbReference type="Proteomes" id="UP000595437"/>
    </source>
</evidence>
<evidence type="ECO:0000256" key="1">
    <source>
        <dbReference type="ARBA" id="ARBA00022553"/>
    </source>
</evidence>
<gene>
    <name evidence="8" type="ORF">FKW44_022199</name>
</gene>
<dbReference type="GO" id="GO:0004740">
    <property type="term" value="F:pyruvate dehydrogenase (acetyl-transferring) kinase activity"/>
    <property type="evidence" value="ECO:0007669"/>
    <property type="project" value="TreeGrafter"/>
</dbReference>
<feature type="non-terminal residue" evidence="8">
    <location>
        <position position="99"/>
    </location>
</feature>
<keyword evidence="1" id="KW-0597">Phosphoprotein</keyword>
<dbReference type="GO" id="GO:0005524">
    <property type="term" value="F:ATP binding"/>
    <property type="evidence" value="ECO:0007669"/>
    <property type="project" value="UniProtKB-UniRule"/>
</dbReference>
<name>A0A7T8GSX6_CALRO</name>
<keyword evidence="6" id="KW-0496">Mitochondrion</keyword>
<keyword evidence="3 6" id="KW-0547">Nucleotide-binding</keyword>
<dbReference type="EMBL" id="CP045905">
    <property type="protein sequence ID" value="QQP36946.1"/>
    <property type="molecule type" value="Genomic_DNA"/>
</dbReference>
<comment type="similarity">
    <text evidence="6">Belongs to the PDK/BCKDK protein kinase family.</text>
</comment>
<dbReference type="PANTHER" id="PTHR11947">
    <property type="entry name" value="PYRUVATE DEHYDROGENASE KINASE"/>
    <property type="match status" value="1"/>
</dbReference>
<keyword evidence="9" id="KW-1185">Reference proteome</keyword>
<evidence type="ECO:0000259" key="7">
    <source>
        <dbReference type="Pfam" id="PF10436"/>
    </source>
</evidence>
<keyword evidence="4 6" id="KW-0418">Kinase</keyword>
<dbReference type="Proteomes" id="UP000595437">
    <property type="component" value="Chromosome 16"/>
</dbReference>
<dbReference type="Gene3D" id="1.20.140.20">
    <property type="entry name" value="Alpha-ketoacid/pyruvate dehydrogenase kinase, N-terminal domain"/>
    <property type="match status" value="1"/>
</dbReference>
<dbReference type="InterPro" id="IPR036784">
    <property type="entry name" value="AK/P_DHK_N_sf"/>
</dbReference>
<comment type="subcellular location">
    <subcellularLocation>
        <location evidence="6">Mitochondrion matrix</location>
    </subcellularLocation>
</comment>
<accession>A0A7T8GSX6</accession>
<dbReference type="AlphaFoldDB" id="A0A7T8GSX6"/>
<dbReference type="InterPro" id="IPR018955">
    <property type="entry name" value="BCDHK/PDK_N"/>
</dbReference>
<organism evidence="8 9">
    <name type="scientific">Caligus rogercresseyi</name>
    <name type="common">Sea louse</name>
    <dbReference type="NCBI Taxonomy" id="217165"/>
    <lineage>
        <taxon>Eukaryota</taxon>
        <taxon>Metazoa</taxon>
        <taxon>Ecdysozoa</taxon>
        <taxon>Arthropoda</taxon>
        <taxon>Crustacea</taxon>
        <taxon>Multicrustacea</taxon>
        <taxon>Hexanauplia</taxon>
        <taxon>Copepoda</taxon>
        <taxon>Siphonostomatoida</taxon>
        <taxon>Caligidae</taxon>
        <taxon>Caligus</taxon>
    </lineage>
</organism>
<dbReference type="Pfam" id="PF10436">
    <property type="entry name" value="BCDHK_Adom3"/>
    <property type="match status" value="1"/>
</dbReference>
<dbReference type="EC" id="2.7.11.-" evidence="6"/>